<proteinExistence type="inferred from homology"/>
<comment type="similarity">
    <text evidence="2">Belongs to the SUA5 family.</text>
</comment>
<organism evidence="14 15">
    <name type="scientific">Geodia barretti</name>
    <name type="common">Barrett's horny sponge</name>
    <dbReference type="NCBI Taxonomy" id="519541"/>
    <lineage>
        <taxon>Eukaryota</taxon>
        <taxon>Metazoa</taxon>
        <taxon>Porifera</taxon>
        <taxon>Demospongiae</taxon>
        <taxon>Heteroscleromorpha</taxon>
        <taxon>Tetractinellida</taxon>
        <taxon>Astrophorina</taxon>
        <taxon>Geodiidae</taxon>
        <taxon>Geodia</taxon>
    </lineage>
</organism>
<dbReference type="EC" id="2.7.7.87" evidence="3"/>
<evidence type="ECO:0000256" key="11">
    <source>
        <dbReference type="ARBA" id="ARBA00029774"/>
    </source>
</evidence>
<dbReference type="GO" id="GO:0003725">
    <property type="term" value="F:double-stranded RNA binding"/>
    <property type="evidence" value="ECO:0007669"/>
    <property type="project" value="InterPro"/>
</dbReference>
<evidence type="ECO:0000256" key="12">
    <source>
        <dbReference type="ARBA" id="ARBA00048366"/>
    </source>
</evidence>
<comment type="catalytic activity">
    <reaction evidence="12">
        <text>L-threonine + hydrogencarbonate + ATP = L-threonylcarbamoyladenylate + diphosphate + H2O</text>
        <dbReference type="Rhea" id="RHEA:36407"/>
        <dbReference type="ChEBI" id="CHEBI:15377"/>
        <dbReference type="ChEBI" id="CHEBI:17544"/>
        <dbReference type="ChEBI" id="CHEBI:30616"/>
        <dbReference type="ChEBI" id="CHEBI:33019"/>
        <dbReference type="ChEBI" id="CHEBI:57926"/>
        <dbReference type="ChEBI" id="CHEBI:73682"/>
        <dbReference type="EC" id="2.7.7.87"/>
    </reaction>
</comment>
<evidence type="ECO:0000259" key="13">
    <source>
        <dbReference type="PROSITE" id="PS51163"/>
    </source>
</evidence>
<dbReference type="InterPro" id="IPR050156">
    <property type="entry name" value="TC-AMP_synthase_SUA5"/>
</dbReference>
<evidence type="ECO:0000256" key="1">
    <source>
        <dbReference type="ARBA" id="ARBA00004496"/>
    </source>
</evidence>
<evidence type="ECO:0000256" key="6">
    <source>
        <dbReference type="ARBA" id="ARBA00022679"/>
    </source>
</evidence>
<dbReference type="AlphaFoldDB" id="A0AA35QV66"/>
<evidence type="ECO:0000256" key="7">
    <source>
        <dbReference type="ARBA" id="ARBA00022694"/>
    </source>
</evidence>
<evidence type="ECO:0000256" key="3">
    <source>
        <dbReference type="ARBA" id="ARBA00012584"/>
    </source>
</evidence>
<keyword evidence="8" id="KW-0548">Nucleotidyltransferase</keyword>
<evidence type="ECO:0000256" key="5">
    <source>
        <dbReference type="ARBA" id="ARBA00022490"/>
    </source>
</evidence>
<dbReference type="GO" id="GO:0008033">
    <property type="term" value="P:tRNA processing"/>
    <property type="evidence" value="ECO:0007669"/>
    <property type="project" value="UniProtKB-KW"/>
</dbReference>
<feature type="domain" description="YrdC-like" evidence="13">
    <location>
        <begin position="11"/>
        <end position="197"/>
    </location>
</feature>
<evidence type="ECO:0000256" key="8">
    <source>
        <dbReference type="ARBA" id="ARBA00022695"/>
    </source>
</evidence>
<sequence>MYDLRLDDALQRQIETAVDVLANGGVVGIPTDTLYGLAACAFNESAVLKVFELKGRPDGMALPLLLSDVEDAKRCAEEVPPDAMTLAEHFWPGALTLVLRKGAEVPYAVTAGLDTVALRVPDHPVPRAVSRALGAPITGTSANLSGRPGLTSAAAVRAEFGDAIDFVLDWGDAPGGVASTILDLCGDEMRVLREGAVSQEDIDAALNQNSE</sequence>
<keyword evidence="5" id="KW-0963">Cytoplasm</keyword>
<dbReference type="EMBL" id="CASHTH010000133">
    <property type="protein sequence ID" value="CAI7992012.1"/>
    <property type="molecule type" value="Genomic_DNA"/>
</dbReference>
<protein>
    <recommendedName>
        <fullName evidence="4">Threonylcarbamoyl-AMP synthase</fullName>
        <ecNumber evidence="3">2.7.7.87</ecNumber>
    </recommendedName>
    <alternativeName>
        <fullName evidence="11">L-threonylcarbamoyladenylate synthase</fullName>
    </alternativeName>
</protein>
<evidence type="ECO:0000313" key="14">
    <source>
        <dbReference type="EMBL" id="CAI7992012.1"/>
    </source>
</evidence>
<dbReference type="Proteomes" id="UP001174909">
    <property type="component" value="Unassembled WGS sequence"/>
</dbReference>
<dbReference type="InterPro" id="IPR017945">
    <property type="entry name" value="DHBP_synth_RibB-like_a/b_dom"/>
</dbReference>
<dbReference type="GO" id="GO:0000049">
    <property type="term" value="F:tRNA binding"/>
    <property type="evidence" value="ECO:0007669"/>
    <property type="project" value="TreeGrafter"/>
</dbReference>
<keyword evidence="6" id="KW-0808">Transferase</keyword>
<dbReference type="PROSITE" id="PS51163">
    <property type="entry name" value="YRDC"/>
    <property type="match status" value="1"/>
</dbReference>
<accession>A0AA35QV66</accession>
<comment type="caution">
    <text evidence="14">The sequence shown here is derived from an EMBL/GenBank/DDBJ whole genome shotgun (WGS) entry which is preliminary data.</text>
</comment>
<dbReference type="InterPro" id="IPR006070">
    <property type="entry name" value="Sua5-like_dom"/>
</dbReference>
<keyword evidence="15" id="KW-1185">Reference proteome</keyword>
<evidence type="ECO:0000256" key="9">
    <source>
        <dbReference type="ARBA" id="ARBA00022741"/>
    </source>
</evidence>
<reference evidence="14" key="1">
    <citation type="submission" date="2023-03" db="EMBL/GenBank/DDBJ databases">
        <authorList>
            <person name="Steffen K."/>
            <person name="Cardenas P."/>
        </authorList>
    </citation>
    <scope>NUCLEOTIDE SEQUENCE</scope>
</reference>
<dbReference type="PANTHER" id="PTHR17490">
    <property type="entry name" value="SUA5"/>
    <property type="match status" value="1"/>
</dbReference>
<keyword evidence="7" id="KW-0819">tRNA processing</keyword>
<dbReference type="GO" id="GO:0061710">
    <property type="term" value="F:L-threonylcarbamoyladenylate synthase"/>
    <property type="evidence" value="ECO:0007669"/>
    <property type="project" value="UniProtKB-EC"/>
</dbReference>
<name>A0AA35QV66_GEOBA</name>
<evidence type="ECO:0000256" key="4">
    <source>
        <dbReference type="ARBA" id="ARBA00015492"/>
    </source>
</evidence>
<evidence type="ECO:0000256" key="2">
    <source>
        <dbReference type="ARBA" id="ARBA00007663"/>
    </source>
</evidence>
<evidence type="ECO:0000256" key="10">
    <source>
        <dbReference type="ARBA" id="ARBA00022840"/>
    </source>
</evidence>
<gene>
    <name evidence="14" type="ORF">GBAR_LOCUS886</name>
</gene>
<dbReference type="Gene3D" id="3.90.870.10">
    <property type="entry name" value="DHBP synthase"/>
    <property type="match status" value="1"/>
</dbReference>
<dbReference type="SUPFAM" id="SSF55821">
    <property type="entry name" value="YrdC/RibB"/>
    <property type="match status" value="1"/>
</dbReference>
<dbReference type="GO" id="GO:0005737">
    <property type="term" value="C:cytoplasm"/>
    <property type="evidence" value="ECO:0007669"/>
    <property type="project" value="UniProtKB-SubCell"/>
</dbReference>
<dbReference type="GO" id="GO:0006450">
    <property type="term" value="P:regulation of translational fidelity"/>
    <property type="evidence" value="ECO:0007669"/>
    <property type="project" value="TreeGrafter"/>
</dbReference>
<dbReference type="NCBIfam" id="TIGR00057">
    <property type="entry name" value="L-threonylcarbamoyladenylate synthase"/>
    <property type="match status" value="1"/>
</dbReference>
<keyword evidence="9" id="KW-0547">Nucleotide-binding</keyword>
<comment type="subcellular location">
    <subcellularLocation>
        <location evidence="1">Cytoplasm</location>
    </subcellularLocation>
</comment>
<dbReference type="PANTHER" id="PTHR17490:SF16">
    <property type="entry name" value="THREONYLCARBAMOYL-AMP SYNTHASE"/>
    <property type="match status" value="1"/>
</dbReference>
<dbReference type="GO" id="GO:0005524">
    <property type="term" value="F:ATP binding"/>
    <property type="evidence" value="ECO:0007669"/>
    <property type="project" value="UniProtKB-KW"/>
</dbReference>
<evidence type="ECO:0000313" key="15">
    <source>
        <dbReference type="Proteomes" id="UP001174909"/>
    </source>
</evidence>
<keyword evidence="10" id="KW-0067">ATP-binding</keyword>
<dbReference type="Pfam" id="PF01300">
    <property type="entry name" value="Sua5_yciO_yrdC"/>
    <property type="match status" value="1"/>
</dbReference>